<gene>
    <name evidence="2" type="ORF">NA57DRAFT_73844</name>
</gene>
<evidence type="ECO:0008006" key="4">
    <source>
        <dbReference type="Google" id="ProtNLM"/>
    </source>
</evidence>
<dbReference type="InterPro" id="IPR032710">
    <property type="entry name" value="NTF2-like_dom_sf"/>
</dbReference>
<keyword evidence="3" id="KW-1185">Reference proteome</keyword>
<feature type="chain" id="PRO_5040353694" description="SnoaL-like domain-containing protein" evidence="1">
    <location>
        <begin position="22"/>
        <end position="164"/>
    </location>
</feature>
<dbReference type="PANTHER" id="PTHR39598">
    <property type="entry name" value="AUSTINOL SYNTHESIS PROTEIN F-RELATED"/>
    <property type="match status" value="1"/>
</dbReference>
<reference evidence="2" key="1">
    <citation type="journal article" date="2020" name="Stud. Mycol.">
        <title>101 Dothideomycetes genomes: a test case for predicting lifestyles and emergence of pathogens.</title>
        <authorList>
            <person name="Haridas S."/>
            <person name="Albert R."/>
            <person name="Binder M."/>
            <person name="Bloem J."/>
            <person name="Labutti K."/>
            <person name="Salamov A."/>
            <person name="Andreopoulos B."/>
            <person name="Baker S."/>
            <person name="Barry K."/>
            <person name="Bills G."/>
            <person name="Bluhm B."/>
            <person name="Cannon C."/>
            <person name="Castanera R."/>
            <person name="Culley D."/>
            <person name="Daum C."/>
            <person name="Ezra D."/>
            <person name="Gonzalez J."/>
            <person name="Henrissat B."/>
            <person name="Kuo A."/>
            <person name="Liang C."/>
            <person name="Lipzen A."/>
            <person name="Lutzoni F."/>
            <person name="Magnuson J."/>
            <person name="Mondo S."/>
            <person name="Nolan M."/>
            <person name="Ohm R."/>
            <person name="Pangilinan J."/>
            <person name="Park H.-J."/>
            <person name="Ramirez L."/>
            <person name="Alfaro M."/>
            <person name="Sun H."/>
            <person name="Tritt A."/>
            <person name="Yoshinaga Y."/>
            <person name="Zwiers L.-H."/>
            <person name="Turgeon B."/>
            <person name="Goodwin S."/>
            <person name="Spatafora J."/>
            <person name="Crous P."/>
            <person name="Grigoriev I."/>
        </authorList>
    </citation>
    <scope>NUCLEOTIDE SEQUENCE</scope>
    <source>
        <strain evidence="2">CBS 133067</strain>
    </source>
</reference>
<dbReference type="OrthoDB" id="3758478at2759"/>
<dbReference type="AlphaFoldDB" id="A0A9P4IJ34"/>
<proteinExistence type="predicted"/>
<dbReference type="EMBL" id="ML978124">
    <property type="protein sequence ID" value="KAF2100234.1"/>
    <property type="molecule type" value="Genomic_DNA"/>
</dbReference>
<sequence length="164" mass="18498">MSSVLAKTALAVLAGFETLDADALVASRAPNCIQTWAPSSCNPPQPRDNAQFAAHVAGLKSVMKGFPVHAKEVFESEKEKRVVVWATSQAMFHDELKDSSFTEEEWDYRGEYIFMFHMDASGEKIEKVFEFLDSKGTERLRKLIARARENRAKLGKTEAEPEWK</sequence>
<dbReference type="Gene3D" id="3.10.450.50">
    <property type="match status" value="1"/>
</dbReference>
<name>A0A9P4IJ34_9PEZI</name>
<evidence type="ECO:0000313" key="3">
    <source>
        <dbReference type="Proteomes" id="UP000799772"/>
    </source>
</evidence>
<dbReference type="Proteomes" id="UP000799772">
    <property type="component" value="Unassembled WGS sequence"/>
</dbReference>
<protein>
    <recommendedName>
        <fullName evidence="4">SnoaL-like domain-containing protein</fullName>
    </recommendedName>
</protein>
<evidence type="ECO:0000256" key="1">
    <source>
        <dbReference type="SAM" id="SignalP"/>
    </source>
</evidence>
<dbReference type="SUPFAM" id="SSF54427">
    <property type="entry name" value="NTF2-like"/>
    <property type="match status" value="1"/>
</dbReference>
<dbReference type="PANTHER" id="PTHR39598:SF1">
    <property type="entry name" value="AUSTINOID BIOSYNTHESIS CLUSTERS PROTEIN F-RELATED"/>
    <property type="match status" value="1"/>
</dbReference>
<dbReference type="InterPro" id="IPR050977">
    <property type="entry name" value="Fungal_Meroterpenoid_Isomerase"/>
</dbReference>
<accession>A0A9P4IJ34</accession>
<keyword evidence="1" id="KW-0732">Signal</keyword>
<feature type="signal peptide" evidence="1">
    <location>
        <begin position="1"/>
        <end position="21"/>
    </location>
</feature>
<comment type="caution">
    <text evidence="2">The sequence shown here is derived from an EMBL/GenBank/DDBJ whole genome shotgun (WGS) entry which is preliminary data.</text>
</comment>
<organism evidence="2 3">
    <name type="scientific">Rhizodiscina lignyota</name>
    <dbReference type="NCBI Taxonomy" id="1504668"/>
    <lineage>
        <taxon>Eukaryota</taxon>
        <taxon>Fungi</taxon>
        <taxon>Dikarya</taxon>
        <taxon>Ascomycota</taxon>
        <taxon>Pezizomycotina</taxon>
        <taxon>Dothideomycetes</taxon>
        <taxon>Pleosporomycetidae</taxon>
        <taxon>Aulographales</taxon>
        <taxon>Rhizodiscinaceae</taxon>
        <taxon>Rhizodiscina</taxon>
    </lineage>
</organism>
<evidence type="ECO:0000313" key="2">
    <source>
        <dbReference type="EMBL" id="KAF2100234.1"/>
    </source>
</evidence>